<sequence length="124" mass="12478">MSGSYFFTSPSGKFNCGIIGGEAQPSAGCQGDLPADAPKVDGSGSPGTSVFPNSIEVAGGEPGRFVSLGDPKYTDLDAPAQALPYGAPLSANGFTCAVDEASGVTCTDSDEHGFTVSNTAFRVF</sequence>
<reference evidence="2" key="1">
    <citation type="journal article" date="2014" name="Int. J. Syst. Evol. Microbiol.">
        <title>Complete genome sequence of Corynebacterium casei LMG S-19264T (=DSM 44701T), isolated from a smear-ripened cheese.</title>
        <authorList>
            <consortium name="US DOE Joint Genome Institute (JGI-PGF)"/>
            <person name="Walter F."/>
            <person name="Albersmeier A."/>
            <person name="Kalinowski J."/>
            <person name="Ruckert C."/>
        </authorList>
    </citation>
    <scope>NUCLEOTIDE SEQUENCE</scope>
    <source>
        <strain evidence="2">CCM 7905</strain>
    </source>
</reference>
<comment type="caution">
    <text evidence="2">The sequence shown here is derived from an EMBL/GenBank/DDBJ whole genome shotgun (WGS) entry which is preliminary data.</text>
</comment>
<dbReference type="AlphaFoldDB" id="A0A917CUX8"/>
<accession>A0A917CUX8</accession>
<reference evidence="2" key="2">
    <citation type="submission" date="2020-09" db="EMBL/GenBank/DDBJ databases">
        <authorList>
            <person name="Sun Q."/>
            <person name="Sedlacek I."/>
        </authorList>
    </citation>
    <scope>NUCLEOTIDE SEQUENCE</scope>
    <source>
        <strain evidence="2">CCM 7905</strain>
    </source>
</reference>
<feature type="region of interest" description="Disordered" evidence="1">
    <location>
        <begin position="27"/>
        <end position="47"/>
    </location>
</feature>
<evidence type="ECO:0000313" key="3">
    <source>
        <dbReference type="Proteomes" id="UP000654257"/>
    </source>
</evidence>
<proteinExistence type="predicted"/>
<protein>
    <submittedName>
        <fullName evidence="2">Uncharacterized protein</fullName>
    </submittedName>
</protein>
<organism evidence="2 3">
    <name type="scientific">Rhodococcoides trifolii</name>
    <dbReference type="NCBI Taxonomy" id="908250"/>
    <lineage>
        <taxon>Bacteria</taxon>
        <taxon>Bacillati</taxon>
        <taxon>Actinomycetota</taxon>
        <taxon>Actinomycetes</taxon>
        <taxon>Mycobacteriales</taxon>
        <taxon>Nocardiaceae</taxon>
        <taxon>Rhodococcoides</taxon>
    </lineage>
</organism>
<keyword evidence="3" id="KW-1185">Reference proteome</keyword>
<dbReference type="EMBL" id="BMCU01000001">
    <property type="protein sequence ID" value="GGG00505.1"/>
    <property type="molecule type" value="Genomic_DNA"/>
</dbReference>
<evidence type="ECO:0000313" key="2">
    <source>
        <dbReference type="EMBL" id="GGG00505.1"/>
    </source>
</evidence>
<evidence type="ECO:0000256" key="1">
    <source>
        <dbReference type="SAM" id="MobiDB-lite"/>
    </source>
</evidence>
<name>A0A917CUX8_9NOCA</name>
<gene>
    <name evidence="2" type="ORF">GCM10007304_13020</name>
</gene>
<dbReference type="Proteomes" id="UP000654257">
    <property type="component" value="Unassembled WGS sequence"/>
</dbReference>